<dbReference type="AlphaFoldDB" id="E9H0M8"/>
<reference evidence="2 3" key="1">
    <citation type="journal article" date="2011" name="Science">
        <title>The ecoresponsive genome of Daphnia pulex.</title>
        <authorList>
            <person name="Colbourne J.K."/>
            <person name="Pfrender M.E."/>
            <person name="Gilbert D."/>
            <person name="Thomas W.K."/>
            <person name="Tucker A."/>
            <person name="Oakley T.H."/>
            <person name="Tokishita S."/>
            <person name="Aerts A."/>
            <person name="Arnold G.J."/>
            <person name="Basu M.K."/>
            <person name="Bauer D.J."/>
            <person name="Caceres C.E."/>
            <person name="Carmel L."/>
            <person name="Casola C."/>
            <person name="Choi J.H."/>
            <person name="Detter J.C."/>
            <person name="Dong Q."/>
            <person name="Dusheyko S."/>
            <person name="Eads B.D."/>
            <person name="Frohlich T."/>
            <person name="Geiler-Samerotte K.A."/>
            <person name="Gerlach D."/>
            <person name="Hatcher P."/>
            <person name="Jogdeo S."/>
            <person name="Krijgsveld J."/>
            <person name="Kriventseva E.V."/>
            <person name="Kultz D."/>
            <person name="Laforsch C."/>
            <person name="Lindquist E."/>
            <person name="Lopez J."/>
            <person name="Manak J.R."/>
            <person name="Muller J."/>
            <person name="Pangilinan J."/>
            <person name="Patwardhan R.P."/>
            <person name="Pitluck S."/>
            <person name="Pritham E.J."/>
            <person name="Rechtsteiner A."/>
            <person name="Rho M."/>
            <person name="Rogozin I.B."/>
            <person name="Sakarya O."/>
            <person name="Salamov A."/>
            <person name="Schaack S."/>
            <person name="Shapiro H."/>
            <person name="Shiga Y."/>
            <person name="Skalitzky C."/>
            <person name="Smith Z."/>
            <person name="Souvorov A."/>
            <person name="Sung W."/>
            <person name="Tang Z."/>
            <person name="Tsuchiya D."/>
            <person name="Tu H."/>
            <person name="Vos H."/>
            <person name="Wang M."/>
            <person name="Wolf Y.I."/>
            <person name="Yamagata H."/>
            <person name="Yamada T."/>
            <person name="Ye Y."/>
            <person name="Shaw J.R."/>
            <person name="Andrews J."/>
            <person name="Crease T.J."/>
            <person name="Tang H."/>
            <person name="Lucas S.M."/>
            <person name="Robertson H.M."/>
            <person name="Bork P."/>
            <person name="Koonin E.V."/>
            <person name="Zdobnov E.M."/>
            <person name="Grigoriev I.V."/>
            <person name="Lynch M."/>
            <person name="Boore J.L."/>
        </authorList>
    </citation>
    <scope>NUCLEOTIDE SEQUENCE [LARGE SCALE GENOMIC DNA]</scope>
</reference>
<accession>E9H0M8</accession>
<sequence length="221" mass="24833">MRLTDHCCQQLRAKGHILPGAALKWNSGKNNSNPHRNGKKEANCRTLPPTILSTTGERTKNGVASIFEETDIEFLLKEPLAPLLLKLPCRLKPESDPDLPPFTPWMLTLPCLIDVEVNGCPPGRPKAKASGNRKRPSPFLCESFPSSEEFDRHSHIDEDYFAEREQLDLASIADTNFKAATDMLTDYHSLDAESGTNIESVKERRIRNTVKRMKLDLVPML</sequence>
<organism evidence="2 3">
    <name type="scientific">Daphnia pulex</name>
    <name type="common">Water flea</name>
    <dbReference type="NCBI Taxonomy" id="6669"/>
    <lineage>
        <taxon>Eukaryota</taxon>
        <taxon>Metazoa</taxon>
        <taxon>Ecdysozoa</taxon>
        <taxon>Arthropoda</taxon>
        <taxon>Crustacea</taxon>
        <taxon>Branchiopoda</taxon>
        <taxon>Diplostraca</taxon>
        <taxon>Cladocera</taxon>
        <taxon>Anomopoda</taxon>
        <taxon>Daphniidae</taxon>
        <taxon>Daphnia</taxon>
    </lineage>
</organism>
<proteinExistence type="predicted"/>
<evidence type="ECO:0000313" key="3">
    <source>
        <dbReference type="Proteomes" id="UP000000305"/>
    </source>
</evidence>
<gene>
    <name evidence="2" type="ORF">DAPPUDRAFT_108603</name>
</gene>
<evidence type="ECO:0000313" key="2">
    <source>
        <dbReference type="EMBL" id="EFX74725.1"/>
    </source>
</evidence>
<dbReference type="EMBL" id="GL732581">
    <property type="protein sequence ID" value="EFX74725.1"/>
    <property type="molecule type" value="Genomic_DNA"/>
</dbReference>
<protein>
    <submittedName>
        <fullName evidence="2">Uncharacterized protein</fullName>
    </submittedName>
</protein>
<evidence type="ECO:0000256" key="1">
    <source>
        <dbReference type="SAM" id="MobiDB-lite"/>
    </source>
</evidence>
<keyword evidence="3" id="KW-1185">Reference proteome</keyword>
<dbReference type="Proteomes" id="UP000000305">
    <property type="component" value="Unassembled WGS sequence"/>
</dbReference>
<feature type="region of interest" description="Disordered" evidence="1">
    <location>
        <begin position="25"/>
        <end position="44"/>
    </location>
</feature>
<name>E9H0M8_DAPPU</name>
<dbReference type="KEGG" id="dpx:DAPPUDRAFT_108603"/>
<dbReference type="HOGENOM" id="CLU_1251791_0_0_1"/>
<dbReference type="InParanoid" id="E9H0M8"/>